<evidence type="ECO:0000259" key="4">
    <source>
        <dbReference type="PROSITE" id="PS50011"/>
    </source>
</evidence>
<protein>
    <recommendedName>
        <fullName evidence="4">Protein kinase domain-containing protein</fullName>
    </recommendedName>
</protein>
<dbReference type="SMART" id="SM00220">
    <property type="entry name" value="S_TKc"/>
    <property type="match status" value="1"/>
</dbReference>
<dbReference type="Proteomes" id="UP000275267">
    <property type="component" value="Unassembled WGS sequence"/>
</dbReference>
<dbReference type="GO" id="GO:0005737">
    <property type="term" value="C:cytoplasm"/>
    <property type="evidence" value="ECO:0007669"/>
    <property type="project" value="TreeGrafter"/>
</dbReference>
<dbReference type="GO" id="GO:0005524">
    <property type="term" value="F:ATP binding"/>
    <property type="evidence" value="ECO:0007669"/>
    <property type="project" value="UniProtKB-KW"/>
</dbReference>
<gene>
    <name evidence="5" type="ORF">C2845_PM09G00080</name>
</gene>
<evidence type="ECO:0000256" key="1">
    <source>
        <dbReference type="ARBA" id="ARBA00022741"/>
    </source>
</evidence>
<dbReference type="Gene3D" id="1.10.510.10">
    <property type="entry name" value="Transferase(Phosphotransferase) domain 1"/>
    <property type="match status" value="2"/>
</dbReference>
<evidence type="ECO:0000313" key="6">
    <source>
        <dbReference type="Proteomes" id="UP000275267"/>
    </source>
</evidence>
<dbReference type="GO" id="GO:0035556">
    <property type="term" value="P:intracellular signal transduction"/>
    <property type="evidence" value="ECO:0007669"/>
    <property type="project" value="TreeGrafter"/>
</dbReference>
<feature type="compositionally biased region" description="Low complexity" evidence="3">
    <location>
        <begin position="493"/>
        <end position="512"/>
    </location>
</feature>
<proteinExistence type="predicted"/>
<evidence type="ECO:0000256" key="3">
    <source>
        <dbReference type="SAM" id="MobiDB-lite"/>
    </source>
</evidence>
<dbReference type="SUPFAM" id="SSF56112">
    <property type="entry name" value="Protein kinase-like (PK-like)"/>
    <property type="match status" value="1"/>
</dbReference>
<sequence>MGHIAEPTGPVVIGCKVLPIFNEHGIVEGAMKKMVHRIDGKKAVARVKELLKLAAQARPRGATVGGKKWKKVLSFHTRDSAAAATAAKGGRQQKQKQREASHEMSCTSSKLSFKWDVGSCSSASSVAYSPLSLMSAPAKASEQTPSRKDYYMSRLSSMSQQSMLCSGGGGSPKSMKNMYGEDEEEEEEGSCRMGQWITTDSDSILGCLVGNLGVNPHGFAEVWEARHLRTGHRVAIKITILLKGKGKGKAAAASIDHQQIKKAVEREVFVMRLLSLRQPQHPHIVRFYEAVRSGDHTYVVMELAESGQLPRRRPGEAAGGPDPQALPAAGRLQTESCGSPQYAAPELLDGRLYVGPEVDVWSCGVILYAMLCGRLPFDGGTDDISDLRRNVRRGDFRLPSWVSDDAGDLISSMLIVVAQKRVTITEVRAHRWLQPDMPPYLAMLLPTSSPALRRPAAVVDAATVELLVTRHGFERASLLHHLDATRPRRRSRTSWSSASSTTRRPVITSSSPCRRRRSGRWEEAWTAASSSTSVRARRVSSPQASKLRRPRMHL</sequence>
<organism evidence="5 6">
    <name type="scientific">Panicum miliaceum</name>
    <name type="common">Proso millet</name>
    <name type="synonym">Broomcorn millet</name>
    <dbReference type="NCBI Taxonomy" id="4540"/>
    <lineage>
        <taxon>Eukaryota</taxon>
        <taxon>Viridiplantae</taxon>
        <taxon>Streptophyta</taxon>
        <taxon>Embryophyta</taxon>
        <taxon>Tracheophyta</taxon>
        <taxon>Spermatophyta</taxon>
        <taxon>Magnoliopsida</taxon>
        <taxon>Liliopsida</taxon>
        <taxon>Poales</taxon>
        <taxon>Poaceae</taxon>
        <taxon>PACMAD clade</taxon>
        <taxon>Panicoideae</taxon>
        <taxon>Panicodae</taxon>
        <taxon>Paniceae</taxon>
        <taxon>Panicinae</taxon>
        <taxon>Panicum</taxon>
        <taxon>Panicum sect. Panicum</taxon>
    </lineage>
</organism>
<feature type="domain" description="Protein kinase" evidence="4">
    <location>
        <begin position="80"/>
        <end position="433"/>
    </location>
</feature>
<dbReference type="AlphaFoldDB" id="A0A3L6RXM7"/>
<dbReference type="OrthoDB" id="1889663at2759"/>
<feature type="region of interest" description="Disordered" evidence="3">
    <location>
        <begin position="489"/>
        <end position="554"/>
    </location>
</feature>
<dbReference type="GO" id="GO:0004674">
    <property type="term" value="F:protein serine/threonine kinase activity"/>
    <property type="evidence" value="ECO:0007669"/>
    <property type="project" value="TreeGrafter"/>
</dbReference>
<feature type="region of interest" description="Disordered" evidence="3">
    <location>
        <begin position="84"/>
        <end position="103"/>
    </location>
</feature>
<evidence type="ECO:0000256" key="2">
    <source>
        <dbReference type="ARBA" id="ARBA00022840"/>
    </source>
</evidence>
<dbReference type="PANTHER" id="PTHR24346">
    <property type="entry name" value="MAP/MICROTUBULE AFFINITY-REGULATING KINASE"/>
    <property type="match status" value="1"/>
</dbReference>
<feature type="region of interest" description="Disordered" evidence="3">
    <location>
        <begin position="307"/>
        <end position="332"/>
    </location>
</feature>
<dbReference type="InterPro" id="IPR000719">
    <property type="entry name" value="Prot_kinase_dom"/>
</dbReference>
<keyword evidence="6" id="KW-1185">Reference proteome</keyword>
<keyword evidence="2" id="KW-0067">ATP-binding</keyword>
<name>A0A3L6RXM7_PANMI</name>
<dbReference type="InterPro" id="IPR011009">
    <property type="entry name" value="Kinase-like_dom_sf"/>
</dbReference>
<dbReference type="STRING" id="4540.A0A3L6RXM7"/>
<dbReference type="PANTHER" id="PTHR24346:SF97">
    <property type="entry name" value="NON-SPECIFIC SERINE_THREONINE PROTEIN KINASE"/>
    <property type="match status" value="1"/>
</dbReference>
<accession>A0A3L6RXM7</accession>
<comment type="caution">
    <text evidence="5">The sequence shown here is derived from an EMBL/GenBank/DDBJ whole genome shotgun (WGS) entry which is preliminary data.</text>
</comment>
<reference evidence="6" key="1">
    <citation type="journal article" date="2019" name="Nat. Commun.">
        <title>The genome of broomcorn millet.</title>
        <authorList>
            <person name="Zou C."/>
            <person name="Miki D."/>
            <person name="Li D."/>
            <person name="Tang Q."/>
            <person name="Xiao L."/>
            <person name="Rajput S."/>
            <person name="Deng P."/>
            <person name="Jia W."/>
            <person name="Huang R."/>
            <person name="Zhang M."/>
            <person name="Sun Y."/>
            <person name="Hu J."/>
            <person name="Fu X."/>
            <person name="Schnable P.S."/>
            <person name="Li F."/>
            <person name="Zhang H."/>
            <person name="Feng B."/>
            <person name="Zhu X."/>
            <person name="Liu R."/>
            <person name="Schnable J.C."/>
            <person name="Zhu J.-K."/>
            <person name="Zhang H."/>
        </authorList>
    </citation>
    <scope>NUCLEOTIDE SEQUENCE [LARGE SCALE GENOMIC DNA]</scope>
</reference>
<feature type="compositionally biased region" description="Low complexity" evidence="3">
    <location>
        <begin position="524"/>
        <end position="534"/>
    </location>
</feature>
<keyword evidence="1" id="KW-0547">Nucleotide-binding</keyword>
<dbReference type="EMBL" id="PQIB02000006">
    <property type="protein sequence ID" value="RLN11714.1"/>
    <property type="molecule type" value="Genomic_DNA"/>
</dbReference>
<dbReference type="Pfam" id="PF00069">
    <property type="entry name" value="Pkinase"/>
    <property type="match status" value="1"/>
</dbReference>
<evidence type="ECO:0000313" key="5">
    <source>
        <dbReference type="EMBL" id="RLN11714.1"/>
    </source>
</evidence>
<dbReference type="PROSITE" id="PS50011">
    <property type="entry name" value="PROTEIN_KINASE_DOM"/>
    <property type="match status" value="1"/>
</dbReference>